<name>A0A2K5AQF8_9ARCH</name>
<organism evidence="12 13">
    <name type="scientific">Candidatus Nitrosocaldus cavascurensis</name>
    <dbReference type="NCBI Taxonomy" id="2058097"/>
    <lineage>
        <taxon>Archaea</taxon>
        <taxon>Nitrososphaerota</taxon>
        <taxon>Nitrososphaeria</taxon>
        <taxon>Candidatus Nitrosocaldales</taxon>
        <taxon>Candidatus Nitrosocaldaceae</taxon>
        <taxon>Candidatus Nitrosocaldus</taxon>
    </lineage>
</organism>
<comment type="catalytic activity">
    <reaction evidence="9">
        <text>L-threonyl-[protein] + ATP = O-phospho-L-threonyl-[protein] + ADP + H(+)</text>
        <dbReference type="Rhea" id="RHEA:46608"/>
        <dbReference type="Rhea" id="RHEA-COMP:11060"/>
        <dbReference type="Rhea" id="RHEA-COMP:11605"/>
        <dbReference type="ChEBI" id="CHEBI:15378"/>
        <dbReference type="ChEBI" id="CHEBI:30013"/>
        <dbReference type="ChEBI" id="CHEBI:30616"/>
        <dbReference type="ChEBI" id="CHEBI:61977"/>
        <dbReference type="ChEBI" id="CHEBI:456216"/>
        <dbReference type="EC" id="2.7.11.1"/>
    </reaction>
</comment>
<dbReference type="SUPFAM" id="SSF56112">
    <property type="entry name" value="Protein kinase-like (PK-like)"/>
    <property type="match status" value="1"/>
</dbReference>
<dbReference type="PROSITE" id="PS50011">
    <property type="entry name" value="PROTEIN_KINASE_DOM"/>
    <property type="match status" value="1"/>
</dbReference>
<dbReference type="PANTHER" id="PTHR12209:SF0">
    <property type="entry name" value="EKC_KEOPS COMPLEX SUBUNIT TP53RK"/>
    <property type="match status" value="1"/>
</dbReference>
<dbReference type="AlphaFoldDB" id="A0A2K5AQF8"/>
<gene>
    <name evidence="12" type="ORF">NCAV_0717</name>
</gene>
<dbReference type="GO" id="GO:0005524">
    <property type="term" value="F:ATP binding"/>
    <property type="evidence" value="ECO:0007669"/>
    <property type="project" value="UniProtKB-KW"/>
</dbReference>
<dbReference type="PROSITE" id="PS00109">
    <property type="entry name" value="PROTEIN_KINASE_TYR"/>
    <property type="match status" value="1"/>
</dbReference>
<evidence type="ECO:0000259" key="11">
    <source>
        <dbReference type="PROSITE" id="PS50011"/>
    </source>
</evidence>
<dbReference type="GO" id="GO:0004674">
    <property type="term" value="F:protein serine/threonine kinase activity"/>
    <property type="evidence" value="ECO:0007669"/>
    <property type="project" value="UniProtKB-KW"/>
</dbReference>
<dbReference type="GO" id="GO:0106310">
    <property type="term" value="F:protein serine kinase activity"/>
    <property type="evidence" value="ECO:0007669"/>
    <property type="project" value="RHEA"/>
</dbReference>
<dbReference type="NCBIfam" id="TIGR03724">
    <property type="entry name" value="arch_bud32"/>
    <property type="match status" value="1"/>
</dbReference>
<keyword evidence="3" id="KW-0723">Serine/threonine-protein kinase</keyword>
<comment type="similarity">
    <text evidence="1">Belongs to the protein kinase superfamily. BUD32 family.</text>
</comment>
<keyword evidence="5" id="KW-0819">tRNA processing</keyword>
<evidence type="ECO:0000256" key="1">
    <source>
        <dbReference type="ARBA" id="ARBA00010630"/>
    </source>
</evidence>
<accession>A0A2K5AQF8</accession>
<dbReference type="GeneID" id="41594781"/>
<evidence type="ECO:0000256" key="2">
    <source>
        <dbReference type="ARBA" id="ARBA00012513"/>
    </source>
</evidence>
<dbReference type="Gene3D" id="3.30.200.20">
    <property type="entry name" value="Phosphorylase Kinase, domain 1"/>
    <property type="match status" value="1"/>
</dbReference>
<evidence type="ECO:0000256" key="3">
    <source>
        <dbReference type="ARBA" id="ARBA00022527"/>
    </source>
</evidence>
<proteinExistence type="inferred from homology"/>
<evidence type="ECO:0000256" key="7">
    <source>
        <dbReference type="ARBA" id="ARBA00022777"/>
    </source>
</evidence>
<dbReference type="InterPro" id="IPR022495">
    <property type="entry name" value="Bud32"/>
</dbReference>
<reference evidence="13" key="1">
    <citation type="submission" date="2018-01" db="EMBL/GenBank/DDBJ databases">
        <authorList>
            <person name="Kerou L M."/>
        </authorList>
    </citation>
    <scope>NUCLEOTIDE SEQUENCE [LARGE SCALE GENOMIC DNA]</scope>
    <source>
        <strain evidence="13">SCU2</strain>
    </source>
</reference>
<keyword evidence="8" id="KW-0067">ATP-binding</keyword>
<protein>
    <recommendedName>
        <fullName evidence="2">non-specific serine/threonine protein kinase</fullName>
        <ecNumber evidence="2">2.7.11.1</ecNumber>
    </recommendedName>
</protein>
<evidence type="ECO:0000256" key="6">
    <source>
        <dbReference type="ARBA" id="ARBA00022741"/>
    </source>
</evidence>
<evidence type="ECO:0000256" key="5">
    <source>
        <dbReference type="ARBA" id="ARBA00022694"/>
    </source>
</evidence>
<evidence type="ECO:0000313" key="12">
    <source>
        <dbReference type="EMBL" id="SPC33898.1"/>
    </source>
</evidence>
<sequence length="222" mass="25543">MLIKRGAEADIYLVEWYGRQAISKVRKRKQYMHEMLDREIRMRRTLHEAEMINMAKRAGVTTPLLYFVDPNNAEIIMQYIEGEVARDLIYQGVNVGWIAMMMGIYTARLHAKDIVHGDLTTSNFIVYNNATTSSNDNASADDAKRLVLIDFGLSFYSSRLEDKAVDIRLIKEVMSSAHADVFDELFNNFVQGYSSVVGNEYASRILKKVREIEKRGRYARVV</sequence>
<evidence type="ECO:0000256" key="8">
    <source>
        <dbReference type="ARBA" id="ARBA00022840"/>
    </source>
</evidence>
<keyword evidence="6" id="KW-0547">Nucleotide-binding</keyword>
<dbReference type="InterPro" id="IPR011009">
    <property type="entry name" value="Kinase-like_dom_sf"/>
</dbReference>
<evidence type="ECO:0000256" key="9">
    <source>
        <dbReference type="ARBA" id="ARBA00047899"/>
    </source>
</evidence>
<dbReference type="RefSeq" id="WP_103287322.1">
    <property type="nucleotide sequence ID" value="NZ_LT981265.1"/>
</dbReference>
<dbReference type="NCBIfam" id="NF011463">
    <property type="entry name" value="PRK14879.1-4"/>
    <property type="match status" value="1"/>
</dbReference>
<keyword evidence="13" id="KW-1185">Reference proteome</keyword>
<dbReference type="Proteomes" id="UP000236248">
    <property type="component" value="Chromosome NCAV"/>
</dbReference>
<keyword evidence="7 12" id="KW-0418">Kinase</keyword>
<comment type="catalytic activity">
    <reaction evidence="10">
        <text>L-seryl-[protein] + ATP = O-phospho-L-seryl-[protein] + ADP + H(+)</text>
        <dbReference type="Rhea" id="RHEA:17989"/>
        <dbReference type="Rhea" id="RHEA-COMP:9863"/>
        <dbReference type="Rhea" id="RHEA-COMP:11604"/>
        <dbReference type="ChEBI" id="CHEBI:15378"/>
        <dbReference type="ChEBI" id="CHEBI:29999"/>
        <dbReference type="ChEBI" id="CHEBI:30616"/>
        <dbReference type="ChEBI" id="CHEBI:83421"/>
        <dbReference type="ChEBI" id="CHEBI:456216"/>
        <dbReference type="EC" id="2.7.11.1"/>
    </reaction>
</comment>
<feature type="domain" description="Protein kinase" evidence="11">
    <location>
        <begin position="1"/>
        <end position="222"/>
    </location>
</feature>
<dbReference type="EC" id="2.7.11.1" evidence="2"/>
<evidence type="ECO:0000313" key="13">
    <source>
        <dbReference type="Proteomes" id="UP000236248"/>
    </source>
</evidence>
<dbReference type="GO" id="GO:0008033">
    <property type="term" value="P:tRNA processing"/>
    <property type="evidence" value="ECO:0007669"/>
    <property type="project" value="UniProtKB-KW"/>
</dbReference>
<dbReference type="PANTHER" id="PTHR12209">
    <property type="entry name" value="NON-SPECIFIC SERINE/THREONINE PROTEIN KINASE"/>
    <property type="match status" value="1"/>
</dbReference>
<dbReference type="InterPro" id="IPR008266">
    <property type="entry name" value="Tyr_kinase_AS"/>
</dbReference>
<dbReference type="Gene3D" id="1.10.510.10">
    <property type="entry name" value="Transferase(Phosphotransferase) domain 1"/>
    <property type="match status" value="1"/>
</dbReference>
<dbReference type="KEGG" id="ncv:NCAV_0717"/>
<dbReference type="InterPro" id="IPR000719">
    <property type="entry name" value="Prot_kinase_dom"/>
</dbReference>
<keyword evidence="4 12" id="KW-0808">Transferase</keyword>
<evidence type="ECO:0000256" key="4">
    <source>
        <dbReference type="ARBA" id="ARBA00022679"/>
    </source>
</evidence>
<dbReference type="GO" id="GO:0005829">
    <property type="term" value="C:cytosol"/>
    <property type="evidence" value="ECO:0007669"/>
    <property type="project" value="TreeGrafter"/>
</dbReference>
<evidence type="ECO:0000256" key="10">
    <source>
        <dbReference type="ARBA" id="ARBA00048679"/>
    </source>
</evidence>
<dbReference type="EMBL" id="LT981265">
    <property type="protein sequence ID" value="SPC33898.1"/>
    <property type="molecule type" value="Genomic_DNA"/>
</dbReference>